<name>A0A451BK03_9GAMM</name>
<evidence type="ECO:0000313" key="1">
    <source>
        <dbReference type="EMBL" id="VFK38207.1"/>
    </source>
</evidence>
<sequence>MEFWLRFDHAMSFGINANMEVAFMFRKNKNPEKIGARARNTPLGAYCYALTNKST</sequence>
<accession>A0A451BK03</accession>
<evidence type="ECO:0000313" key="3">
    <source>
        <dbReference type="EMBL" id="VFK78613.1"/>
    </source>
</evidence>
<proteinExistence type="predicted"/>
<dbReference type="AlphaFoldDB" id="A0A451BK03"/>
<evidence type="ECO:0000313" key="2">
    <source>
        <dbReference type="EMBL" id="VFK43041.1"/>
    </source>
</evidence>
<organism evidence="3">
    <name type="scientific">Candidatus Kentrum sp. SD</name>
    <dbReference type="NCBI Taxonomy" id="2126332"/>
    <lineage>
        <taxon>Bacteria</taxon>
        <taxon>Pseudomonadati</taxon>
        <taxon>Pseudomonadota</taxon>
        <taxon>Gammaproteobacteria</taxon>
        <taxon>Candidatus Kentrum</taxon>
    </lineage>
</organism>
<protein>
    <submittedName>
        <fullName evidence="3">Uncharacterized protein</fullName>
    </submittedName>
</protein>
<reference evidence="3" key="1">
    <citation type="submission" date="2019-02" db="EMBL/GenBank/DDBJ databases">
        <authorList>
            <person name="Gruber-Vodicka R. H."/>
            <person name="Seah K. B. B."/>
        </authorList>
    </citation>
    <scope>NUCLEOTIDE SEQUENCE</scope>
    <source>
        <strain evidence="3">BECK_S127</strain>
        <strain evidence="2">BECK_S1320</strain>
        <strain evidence="1">BECK_S1321</strain>
    </source>
</reference>
<gene>
    <name evidence="3" type="ORF">BECKSD772D_GA0070982_101926</name>
    <name evidence="2" type="ORF">BECKSD772E_GA0070983_102128</name>
    <name evidence="1" type="ORF">BECKSD772F_GA0070984_102228</name>
</gene>
<dbReference type="EMBL" id="CAADFR010000022">
    <property type="protein sequence ID" value="VFK38207.1"/>
    <property type="molecule type" value="Genomic_DNA"/>
</dbReference>
<dbReference type="EMBL" id="CAADHB010000019">
    <property type="protein sequence ID" value="VFK78613.1"/>
    <property type="molecule type" value="Genomic_DNA"/>
</dbReference>
<dbReference type="EMBL" id="CAADFU010000021">
    <property type="protein sequence ID" value="VFK43041.1"/>
    <property type="molecule type" value="Genomic_DNA"/>
</dbReference>